<reference evidence="1 2" key="1">
    <citation type="submission" date="2021-05" db="EMBL/GenBank/DDBJ databases">
        <authorList>
            <person name="Zhang Z.D."/>
            <person name="Osman G."/>
        </authorList>
    </citation>
    <scope>NUCLEOTIDE SEQUENCE [LARGE SCALE GENOMIC DNA]</scope>
    <source>
        <strain evidence="1 2">KCTC 32217</strain>
    </source>
</reference>
<evidence type="ECO:0000313" key="1">
    <source>
        <dbReference type="EMBL" id="MBS9523462.1"/>
    </source>
</evidence>
<evidence type="ECO:0000313" key="2">
    <source>
        <dbReference type="Proteomes" id="UP001319104"/>
    </source>
</evidence>
<comment type="caution">
    <text evidence="1">The sequence shown here is derived from an EMBL/GenBank/DDBJ whole genome shotgun (WGS) entry which is preliminary data.</text>
</comment>
<keyword evidence="2" id="KW-1185">Reference proteome</keyword>
<proteinExistence type="predicted"/>
<organism evidence="1 2">
    <name type="scientific">Litoribacter ruber</name>
    <dbReference type="NCBI Taxonomy" id="702568"/>
    <lineage>
        <taxon>Bacteria</taxon>
        <taxon>Pseudomonadati</taxon>
        <taxon>Bacteroidota</taxon>
        <taxon>Cytophagia</taxon>
        <taxon>Cytophagales</taxon>
        <taxon>Cyclobacteriaceae</taxon>
        <taxon>Litoribacter</taxon>
    </lineage>
</organism>
<protein>
    <submittedName>
        <fullName evidence="1">Uncharacterized protein</fullName>
    </submittedName>
</protein>
<dbReference type="Proteomes" id="UP001319104">
    <property type="component" value="Unassembled WGS sequence"/>
</dbReference>
<sequence length="155" mass="17923">MFFTYLDAKINIEPYPTNIALGESGRFNVVALPMNRLGRFFVEIDIYALNPFQTTFLALIEEQQVNTGNIFDAMPYNLVGNIVNLSDESDKVLGTFSTAHHKYDYRMVNRTNYYSANRDLAYRVETLPISNYCVAYYTEGTMEVPKPFQQIIYDH</sequence>
<name>A0AAP2G136_9BACT</name>
<gene>
    <name evidence="1" type="ORF">KI659_05450</name>
</gene>
<accession>A0AAP2G136</accession>
<dbReference type="AlphaFoldDB" id="A0AAP2G136"/>
<dbReference type="EMBL" id="JAHCMY010000002">
    <property type="protein sequence ID" value="MBS9523462.1"/>
    <property type="molecule type" value="Genomic_DNA"/>
</dbReference>